<evidence type="ECO:0000256" key="4">
    <source>
        <dbReference type="ARBA" id="ARBA00022737"/>
    </source>
</evidence>
<dbReference type="GO" id="GO:0016020">
    <property type="term" value="C:membrane"/>
    <property type="evidence" value="ECO:0007669"/>
    <property type="project" value="UniProtKB-SubCell"/>
</dbReference>
<dbReference type="InterPro" id="IPR011009">
    <property type="entry name" value="Kinase-like_dom_sf"/>
</dbReference>
<evidence type="ECO:0000256" key="8">
    <source>
        <dbReference type="SAM" id="SignalP"/>
    </source>
</evidence>
<keyword evidence="11" id="KW-1185">Reference proteome</keyword>
<comment type="subcellular location">
    <subcellularLocation>
        <location evidence="1">Membrane</location>
    </subcellularLocation>
</comment>
<reference evidence="10 11" key="1">
    <citation type="submission" date="2020-04" db="EMBL/GenBank/DDBJ databases">
        <title>Plant Genome Project.</title>
        <authorList>
            <person name="Zhang R.-G."/>
        </authorList>
    </citation>
    <scope>NUCLEOTIDE SEQUENCE [LARGE SCALE GENOMIC DNA]</scope>
    <source>
        <strain evidence="10">YNK0</strain>
        <tissue evidence="10">Leaf</tissue>
    </source>
</reference>
<dbReference type="EMBL" id="JABCRI010000010">
    <property type="protein sequence ID" value="KAF8399290.1"/>
    <property type="molecule type" value="Genomic_DNA"/>
</dbReference>
<dbReference type="PANTHER" id="PTHR48010">
    <property type="entry name" value="OS05G0588300 PROTEIN"/>
    <property type="match status" value="1"/>
</dbReference>
<evidence type="ECO:0000259" key="9">
    <source>
        <dbReference type="PROSITE" id="PS50011"/>
    </source>
</evidence>
<dbReference type="PROSITE" id="PS51450">
    <property type="entry name" value="LRR"/>
    <property type="match status" value="1"/>
</dbReference>
<keyword evidence="4" id="KW-0677">Repeat</keyword>
<dbReference type="InterPro" id="IPR050994">
    <property type="entry name" value="At_inactive_RLKs"/>
</dbReference>
<dbReference type="InterPro" id="IPR032675">
    <property type="entry name" value="LRR_dom_sf"/>
</dbReference>
<feature type="signal peptide" evidence="8">
    <location>
        <begin position="1"/>
        <end position="24"/>
    </location>
</feature>
<dbReference type="Pfam" id="PF00069">
    <property type="entry name" value="Pkinase"/>
    <property type="match status" value="1"/>
</dbReference>
<evidence type="ECO:0000256" key="1">
    <source>
        <dbReference type="ARBA" id="ARBA00004370"/>
    </source>
</evidence>
<proteinExistence type="predicted"/>
<feature type="transmembrane region" description="Helical" evidence="7">
    <location>
        <begin position="253"/>
        <end position="275"/>
    </location>
</feature>
<evidence type="ECO:0000313" key="11">
    <source>
        <dbReference type="Proteomes" id="UP000655225"/>
    </source>
</evidence>
<dbReference type="PROSITE" id="PS50011">
    <property type="entry name" value="PROTEIN_KINASE_DOM"/>
    <property type="match status" value="1"/>
</dbReference>
<dbReference type="AlphaFoldDB" id="A0A834Z2J5"/>
<comment type="caution">
    <text evidence="10">The sequence shown here is derived from an EMBL/GenBank/DDBJ whole genome shotgun (WGS) entry which is preliminary data.</text>
</comment>
<name>A0A834Z2J5_TETSI</name>
<evidence type="ECO:0000256" key="5">
    <source>
        <dbReference type="ARBA" id="ARBA00022989"/>
    </source>
</evidence>
<dbReference type="Gene3D" id="1.10.510.10">
    <property type="entry name" value="Transferase(Phosphotransferase) domain 1"/>
    <property type="match status" value="1"/>
</dbReference>
<organism evidence="10 11">
    <name type="scientific">Tetracentron sinense</name>
    <name type="common">Spur-leaf</name>
    <dbReference type="NCBI Taxonomy" id="13715"/>
    <lineage>
        <taxon>Eukaryota</taxon>
        <taxon>Viridiplantae</taxon>
        <taxon>Streptophyta</taxon>
        <taxon>Embryophyta</taxon>
        <taxon>Tracheophyta</taxon>
        <taxon>Spermatophyta</taxon>
        <taxon>Magnoliopsida</taxon>
        <taxon>Trochodendrales</taxon>
        <taxon>Trochodendraceae</taxon>
        <taxon>Tetracentron</taxon>
    </lineage>
</organism>
<keyword evidence="8" id="KW-0732">Signal</keyword>
<dbReference type="InterPro" id="IPR025875">
    <property type="entry name" value="Leu-rich_rpt_4"/>
</dbReference>
<dbReference type="SUPFAM" id="SSF56112">
    <property type="entry name" value="Protein kinase-like (PK-like)"/>
    <property type="match status" value="1"/>
</dbReference>
<dbReference type="GO" id="GO:0004672">
    <property type="term" value="F:protein kinase activity"/>
    <property type="evidence" value="ECO:0007669"/>
    <property type="project" value="InterPro"/>
</dbReference>
<dbReference type="PANTHER" id="PTHR48010:SF22">
    <property type="entry name" value="OS09G0376600 PROTEIN"/>
    <property type="match status" value="1"/>
</dbReference>
<keyword evidence="5 7" id="KW-1133">Transmembrane helix</keyword>
<accession>A0A834Z2J5</accession>
<evidence type="ECO:0000256" key="7">
    <source>
        <dbReference type="SAM" id="Phobius"/>
    </source>
</evidence>
<evidence type="ECO:0000256" key="3">
    <source>
        <dbReference type="ARBA" id="ARBA00022692"/>
    </source>
</evidence>
<dbReference type="InterPro" id="IPR001611">
    <property type="entry name" value="Leu-rich_rpt"/>
</dbReference>
<keyword evidence="6 7" id="KW-0472">Membrane</keyword>
<sequence>MKMDRNSIWALFISVFLLHRVTNSEEEVVKRSLIKFFGELSHRNVNRELIRGWNLTSDPCTDQWTGVECDSHLVSVKRIILVGLNLTGTLDATSLCTVQSLIFFSLNDNYIDGEVPVEIANCKQLTHLYISGNRFSGNLPESLSRLNNLKKLDISNNNFSGELPDLPHLSGLISFLAQHNQLREEIPKFDFTNFQQFNVSFNNFSGPIPELNGQFTAESFMGNPELCGKPLSNACPPSPPPKKGSKGLSSNQVLAYSGYFILALAFLIFVVFRLMKRNKTKEKVNVVKNGAAVDSSNNKPSTVSSEYKTGLSKSEYSISAESSMVSTSLVVLMSPETKGLRFEDLLNAPAELMGRGMHGSLYKVIFGDGMTLAVKRIKDWEISSESFKRRMQKLDQVKHPNVLPAVAFYCSEKEKLVVYEYQQNESLFKLLHGTQIGKKFDWGSRLGVAATISEALAFMHEELREDGIAHGNLKSSNILLSKNMDPCISEYGLMEVDNQDHSSIVHANGDKATGHRGDGAYNTFKIDMYGLGVILLELLTGKPVQKNGFDLAQWVQSVLREEWTVEVFDKALISEGASEMRLVDLLQVSLKCINPSPEARPSINQVAVMVNTIREEEERSIVYEP</sequence>
<protein>
    <recommendedName>
        <fullName evidence="9">Protein kinase domain-containing protein</fullName>
    </recommendedName>
</protein>
<keyword evidence="3 7" id="KW-0812">Transmembrane</keyword>
<keyword evidence="2" id="KW-0433">Leucine-rich repeat</keyword>
<dbReference type="FunFam" id="3.80.10.10:FF:000383">
    <property type="entry name" value="Leucine-rich repeat receptor protein kinase EMS1"/>
    <property type="match status" value="1"/>
</dbReference>
<feature type="chain" id="PRO_5033047877" description="Protein kinase domain-containing protein" evidence="8">
    <location>
        <begin position="25"/>
        <end position="625"/>
    </location>
</feature>
<dbReference type="OrthoDB" id="69842at2759"/>
<dbReference type="Proteomes" id="UP000655225">
    <property type="component" value="Unassembled WGS sequence"/>
</dbReference>
<dbReference type="Gene3D" id="3.30.200.20">
    <property type="entry name" value="Phosphorylase Kinase, domain 1"/>
    <property type="match status" value="1"/>
</dbReference>
<dbReference type="GO" id="GO:0005524">
    <property type="term" value="F:ATP binding"/>
    <property type="evidence" value="ECO:0007669"/>
    <property type="project" value="InterPro"/>
</dbReference>
<dbReference type="InterPro" id="IPR013210">
    <property type="entry name" value="LRR_N_plant-typ"/>
</dbReference>
<dbReference type="Pfam" id="PF08263">
    <property type="entry name" value="LRRNT_2"/>
    <property type="match status" value="1"/>
</dbReference>
<gene>
    <name evidence="10" type="ORF">HHK36_015155</name>
</gene>
<dbReference type="InterPro" id="IPR000719">
    <property type="entry name" value="Prot_kinase_dom"/>
</dbReference>
<dbReference type="SUPFAM" id="SSF52058">
    <property type="entry name" value="L domain-like"/>
    <property type="match status" value="1"/>
</dbReference>
<dbReference type="Gene3D" id="3.80.10.10">
    <property type="entry name" value="Ribonuclease Inhibitor"/>
    <property type="match status" value="2"/>
</dbReference>
<evidence type="ECO:0000256" key="2">
    <source>
        <dbReference type="ARBA" id="ARBA00022614"/>
    </source>
</evidence>
<evidence type="ECO:0000256" key="6">
    <source>
        <dbReference type="ARBA" id="ARBA00023136"/>
    </source>
</evidence>
<dbReference type="Pfam" id="PF12799">
    <property type="entry name" value="LRR_4"/>
    <property type="match status" value="1"/>
</dbReference>
<feature type="domain" description="Protein kinase" evidence="9">
    <location>
        <begin position="347"/>
        <end position="613"/>
    </location>
</feature>
<evidence type="ECO:0000313" key="10">
    <source>
        <dbReference type="EMBL" id="KAF8399290.1"/>
    </source>
</evidence>
<dbReference type="OMA" id="IVCYDQT"/>